<dbReference type="InterPro" id="IPR023088">
    <property type="entry name" value="PDEase"/>
</dbReference>
<evidence type="ECO:0000256" key="1">
    <source>
        <dbReference type="ARBA" id="ARBA00004703"/>
    </source>
</evidence>
<feature type="binding site" evidence="8">
    <location>
        <begin position="235"/>
        <end position="239"/>
    </location>
    <ligand>
        <name>AMP</name>
        <dbReference type="ChEBI" id="CHEBI:456215"/>
    </ligand>
</feature>
<dbReference type="SMART" id="SM00471">
    <property type="entry name" value="HDc"/>
    <property type="match status" value="1"/>
</dbReference>
<dbReference type="InterPro" id="IPR036971">
    <property type="entry name" value="PDEase_catalytic_dom_sf"/>
</dbReference>
<evidence type="ECO:0000256" key="5">
    <source>
        <dbReference type="ARBA" id="ARBA00023149"/>
    </source>
</evidence>
<evidence type="ECO:0000256" key="10">
    <source>
        <dbReference type="RuleBase" id="RU363067"/>
    </source>
</evidence>
<gene>
    <name evidence="13" type="ORF">MDA_GLEAN10008653</name>
</gene>
<evidence type="ECO:0000256" key="9">
    <source>
        <dbReference type="PIRSR" id="PIRSR623088-3"/>
    </source>
</evidence>
<feature type="binding site" evidence="9">
    <location>
        <position position="320"/>
    </location>
    <ligand>
        <name>Zn(2+)</name>
        <dbReference type="ChEBI" id="CHEBI:29105"/>
        <label>1</label>
    </ligand>
</feature>
<dbReference type="GO" id="GO:0004115">
    <property type="term" value="F:3',5'-cyclic-AMP phosphodiesterase activity"/>
    <property type="evidence" value="ECO:0007669"/>
    <property type="project" value="UniProtKB-EC"/>
</dbReference>
<evidence type="ECO:0000256" key="3">
    <source>
        <dbReference type="ARBA" id="ARBA00022723"/>
    </source>
</evidence>
<dbReference type="PROSITE" id="PS51845">
    <property type="entry name" value="PDEASE_I_2"/>
    <property type="match status" value="2"/>
</dbReference>
<feature type="binding site" evidence="9">
    <location>
        <position position="276"/>
    </location>
    <ligand>
        <name>Zn(2+)</name>
        <dbReference type="ChEBI" id="CHEBI:29105"/>
        <label>1</label>
    </ligand>
</feature>
<comment type="catalytic activity">
    <reaction evidence="6">
        <text>3',5'-cyclic AMP + H2O = AMP + H(+)</text>
        <dbReference type="Rhea" id="RHEA:25277"/>
        <dbReference type="ChEBI" id="CHEBI:15377"/>
        <dbReference type="ChEBI" id="CHEBI:15378"/>
        <dbReference type="ChEBI" id="CHEBI:58165"/>
        <dbReference type="ChEBI" id="CHEBI:456215"/>
        <dbReference type="EC" id="3.1.4.53"/>
    </reaction>
    <physiologicalReaction direction="left-to-right" evidence="6">
        <dbReference type="Rhea" id="RHEA:25278"/>
    </physiologicalReaction>
</comment>
<dbReference type="PANTHER" id="PTHR11347">
    <property type="entry name" value="CYCLIC NUCLEOTIDE PHOSPHODIESTERASE"/>
    <property type="match status" value="1"/>
</dbReference>
<dbReference type="Proteomes" id="UP000010556">
    <property type="component" value="Unassembled WGS sequence"/>
</dbReference>
<feature type="binding site" evidence="8">
    <location>
        <position position="371"/>
    </location>
    <ligand>
        <name>AMP</name>
        <dbReference type="ChEBI" id="CHEBI:456215"/>
    </ligand>
</feature>
<name>L5LQS9_MYODS</name>
<keyword evidence="4 10" id="KW-0378">Hydrolase</keyword>
<feature type="binding site" evidence="9">
    <location>
        <position position="275"/>
    </location>
    <ligand>
        <name>Zn(2+)</name>
        <dbReference type="ChEBI" id="CHEBI:29105"/>
        <label>1</label>
    </ligand>
</feature>
<reference evidence="14" key="1">
    <citation type="journal article" date="2013" name="Science">
        <title>Comparative analysis of bat genomes provides insight into the evolution of flight and immunity.</title>
        <authorList>
            <person name="Zhang G."/>
            <person name="Cowled C."/>
            <person name="Shi Z."/>
            <person name="Huang Z."/>
            <person name="Bishop-Lilly K.A."/>
            <person name="Fang X."/>
            <person name="Wynne J.W."/>
            <person name="Xiong Z."/>
            <person name="Baker M.L."/>
            <person name="Zhao W."/>
            <person name="Tachedjian M."/>
            <person name="Zhu Y."/>
            <person name="Zhou P."/>
            <person name="Jiang X."/>
            <person name="Ng J."/>
            <person name="Yang L."/>
            <person name="Wu L."/>
            <person name="Xiao J."/>
            <person name="Feng Y."/>
            <person name="Chen Y."/>
            <person name="Sun X."/>
            <person name="Zhang Y."/>
            <person name="Marsh G.A."/>
            <person name="Crameri G."/>
            <person name="Broder C.C."/>
            <person name="Frey K.G."/>
            <person name="Wang L.F."/>
            <person name="Wang J."/>
        </authorList>
    </citation>
    <scope>NUCLEOTIDE SEQUENCE [LARGE SCALE GENOMIC DNA]</scope>
</reference>
<evidence type="ECO:0000313" key="14">
    <source>
        <dbReference type="Proteomes" id="UP000010556"/>
    </source>
</evidence>
<evidence type="ECO:0000259" key="12">
    <source>
        <dbReference type="PROSITE" id="PS51845"/>
    </source>
</evidence>
<keyword evidence="14" id="KW-1185">Reference proteome</keyword>
<evidence type="ECO:0000256" key="4">
    <source>
        <dbReference type="ARBA" id="ARBA00022801"/>
    </source>
</evidence>
<dbReference type="AlphaFoldDB" id="L5LQS9"/>
<feature type="binding site" evidence="9">
    <location>
        <position position="276"/>
    </location>
    <ligand>
        <name>Zn(2+)</name>
        <dbReference type="ChEBI" id="CHEBI:29105"/>
        <label>2</label>
    </ligand>
</feature>
<evidence type="ECO:0000256" key="8">
    <source>
        <dbReference type="PIRSR" id="PIRSR623088-2"/>
    </source>
</evidence>
<comment type="similarity">
    <text evidence="2">Belongs to the cyclic nucleotide phosphodiesterase family. PDE4 subfamily.</text>
</comment>
<evidence type="ECO:0000313" key="13">
    <source>
        <dbReference type="EMBL" id="ELK27853.1"/>
    </source>
</evidence>
<dbReference type="Pfam" id="PF00233">
    <property type="entry name" value="PDEase_I"/>
    <property type="match status" value="2"/>
</dbReference>
<feature type="region of interest" description="Disordered" evidence="11">
    <location>
        <begin position="468"/>
        <end position="492"/>
    </location>
</feature>
<feature type="binding site" evidence="8">
    <location>
        <position position="276"/>
    </location>
    <ligand>
        <name>AMP</name>
        <dbReference type="ChEBI" id="CHEBI:456215"/>
    </ligand>
</feature>
<evidence type="ECO:0000256" key="11">
    <source>
        <dbReference type="SAM" id="MobiDB-lite"/>
    </source>
</evidence>
<dbReference type="GO" id="GO:0006198">
    <property type="term" value="P:cAMP catabolic process"/>
    <property type="evidence" value="ECO:0007669"/>
    <property type="project" value="UniProtKB-UniPathway"/>
</dbReference>
<dbReference type="InterPro" id="IPR023174">
    <property type="entry name" value="PDEase_CS"/>
</dbReference>
<evidence type="ECO:0000256" key="7">
    <source>
        <dbReference type="PIRSR" id="PIRSR623088-1"/>
    </source>
</evidence>
<dbReference type="UniPathway" id="UPA00762">
    <property type="reaction ID" value="UER00747"/>
</dbReference>
<feature type="region of interest" description="Disordered" evidence="11">
    <location>
        <begin position="1"/>
        <end position="25"/>
    </location>
</feature>
<feature type="active site" description="Proton donor" evidence="7">
    <location>
        <position position="235"/>
    </location>
</feature>
<dbReference type="PRINTS" id="PR00387">
    <property type="entry name" value="PDIESTERASE1"/>
</dbReference>
<protein>
    <recommendedName>
        <fullName evidence="10">Phosphodiesterase</fullName>
        <ecNumber evidence="10">3.1.4.-</ecNumber>
    </recommendedName>
</protein>
<feature type="binding site" evidence="9">
    <location>
        <position position="239"/>
    </location>
    <ligand>
        <name>Zn(2+)</name>
        <dbReference type="ChEBI" id="CHEBI:29105"/>
        <label>1</label>
    </ligand>
</feature>
<dbReference type="InterPro" id="IPR040844">
    <property type="entry name" value="PDE4_UCR"/>
</dbReference>
<feature type="binding site" evidence="8">
    <location>
        <position position="320"/>
    </location>
    <ligand>
        <name>AMP</name>
        <dbReference type="ChEBI" id="CHEBI:456215"/>
    </ligand>
</feature>
<dbReference type="GO" id="GO:0046872">
    <property type="term" value="F:metal ion binding"/>
    <property type="evidence" value="ECO:0007669"/>
    <property type="project" value="UniProtKB-KW"/>
</dbReference>
<feature type="domain" description="PDEase" evidence="12">
    <location>
        <begin position="312"/>
        <end position="415"/>
    </location>
</feature>
<keyword evidence="3 9" id="KW-0479">Metal-binding</keyword>
<dbReference type="Gene3D" id="1.10.1300.10">
    <property type="entry name" value="3'5'-cyclic nucleotide phosphodiesterase, catalytic domain"/>
    <property type="match status" value="2"/>
</dbReference>
<comment type="cofactor">
    <cofactor evidence="10">
        <name>a divalent metal cation</name>
        <dbReference type="ChEBI" id="CHEBI:60240"/>
    </cofactor>
    <text evidence="10">Binds 2 divalent metal cations per subunit. Site 1 may preferentially bind zinc ions, while site 2 has a preference for magnesium and/or manganese ions.</text>
</comment>
<dbReference type="EC" id="3.1.4.-" evidence="10"/>
<evidence type="ECO:0000256" key="2">
    <source>
        <dbReference type="ARBA" id="ARBA00009517"/>
    </source>
</evidence>
<dbReference type="GO" id="GO:0007165">
    <property type="term" value="P:signal transduction"/>
    <property type="evidence" value="ECO:0007669"/>
    <property type="project" value="InterPro"/>
</dbReference>
<dbReference type="EMBL" id="KB109785">
    <property type="protein sequence ID" value="ELK27853.1"/>
    <property type="molecule type" value="Genomic_DNA"/>
</dbReference>
<sequence length="492" mass="55824">MKELGATFSSTGISGSGSGDSAMDSLPPLQPNYMSVCLFAEEPYQKLAMETLEELDWCLDQLETIQTYRSVSEMASNKFKRKLNRELTHLSEMSRSGNQVSEYISNTFLDKQNDVEIPSPTQKDREKKKKQQLMTQISGVKKLMHSSSLNNTSISRFGVNTENEDHLAKELEDLNKWGLNIFNVAGYSHNRPLTCIMYAIFQERDLLKTFKISSDTFVTYMMTLEDHYHSDVAYHNSLHAADVAQSTHVLLSTPALDAVFTDLEILAAIFAAAIHDVDHPGVSNQFLINTNSELALMYNDESVLENHHLAVLRNMVHCADLSNPTKSLELYRQWTDRIMEEFFQQGDKERERGMEISPMCDKHTASVEKSQVGFIDYIVHPLWETWADLVQPDAQDILDTLEDNRNWYQSMIPQSPSPPLDEPNRDCQGLMEKFQFELTLEEEDAEGPEKEGEGHSYFSSTKTLCVIDPESRDSLGETDVDNAAEDKSPVDT</sequence>
<comment type="pathway">
    <text evidence="1">Purine metabolism; 3',5'-cyclic AMP degradation; AMP from 3',5'-cyclic AMP: step 1/1.</text>
</comment>
<dbReference type="InterPro" id="IPR003607">
    <property type="entry name" value="HD/PDEase_dom"/>
</dbReference>
<accession>L5LQS9</accession>
<dbReference type="PROSITE" id="PS00126">
    <property type="entry name" value="PDEASE_I_1"/>
    <property type="match status" value="1"/>
</dbReference>
<dbReference type="SUPFAM" id="SSF109604">
    <property type="entry name" value="HD-domain/PDEase-like"/>
    <property type="match status" value="1"/>
</dbReference>
<proteinExistence type="inferred from homology"/>
<keyword evidence="5" id="KW-0114">cAMP</keyword>
<organism evidence="13 14">
    <name type="scientific">Myotis davidii</name>
    <name type="common">David's myotis</name>
    <dbReference type="NCBI Taxonomy" id="225400"/>
    <lineage>
        <taxon>Eukaryota</taxon>
        <taxon>Metazoa</taxon>
        <taxon>Chordata</taxon>
        <taxon>Craniata</taxon>
        <taxon>Vertebrata</taxon>
        <taxon>Euteleostomi</taxon>
        <taxon>Mammalia</taxon>
        <taxon>Eutheria</taxon>
        <taxon>Laurasiatheria</taxon>
        <taxon>Chiroptera</taxon>
        <taxon>Yangochiroptera</taxon>
        <taxon>Vespertilionidae</taxon>
        <taxon>Myotis</taxon>
    </lineage>
</organism>
<feature type="domain" description="PDEase" evidence="12">
    <location>
        <begin position="159"/>
        <end position="311"/>
    </location>
</feature>
<evidence type="ECO:0000256" key="6">
    <source>
        <dbReference type="ARBA" id="ARBA00033681"/>
    </source>
</evidence>
<dbReference type="Pfam" id="PF18100">
    <property type="entry name" value="PDE4_UCR"/>
    <property type="match status" value="1"/>
</dbReference>
<dbReference type="InterPro" id="IPR002073">
    <property type="entry name" value="PDEase_catalytic_dom"/>
</dbReference>